<evidence type="ECO:0000256" key="4">
    <source>
        <dbReference type="ARBA" id="ARBA00022679"/>
    </source>
</evidence>
<dbReference type="Gene3D" id="3.30.450.20">
    <property type="entry name" value="PAS domain"/>
    <property type="match status" value="3"/>
</dbReference>
<dbReference type="InterPro" id="IPR036097">
    <property type="entry name" value="HisK_dim/P_sf"/>
</dbReference>
<keyword evidence="5" id="KW-0418">Kinase</keyword>
<evidence type="ECO:0000256" key="1">
    <source>
        <dbReference type="ARBA" id="ARBA00000085"/>
    </source>
</evidence>
<dbReference type="Gene3D" id="2.10.70.100">
    <property type="match status" value="1"/>
</dbReference>
<dbReference type="EMBL" id="JACWMY010000010">
    <property type="protein sequence ID" value="MBD1365887.1"/>
    <property type="molecule type" value="Genomic_DNA"/>
</dbReference>
<name>A0ABR7WWA7_9SPHI</name>
<feature type="domain" description="PAC" evidence="6">
    <location>
        <begin position="223"/>
        <end position="275"/>
    </location>
</feature>
<dbReference type="EC" id="2.7.13.3" evidence="2"/>
<comment type="caution">
    <text evidence="7">The sequence shown here is derived from an EMBL/GenBank/DDBJ whole genome shotgun (WGS) entry which is preliminary data.</text>
</comment>
<dbReference type="SUPFAM" id="SSF47384">
    <property type="entry name" value="Homodimeric domain of signal transducing histidine kinase"/>
    <property type="match status" value="1"/>
</dbReference>
<dbReference type="PROSITE" id="PS50113">
    <property type="entry name" value="PAC"/>
    <property type="match status" value="2"/>
</dbReference>
<dbReference type="InterPro" id="IPR003661">
    <property type="entry name" value="HisK_dim/P_dom"/>
</dbReference>
<dbReference type="PANTHER" id="PTHR43304">
    <property type="entry name" value="PHYTOCHROME-LIKE PROTEIN CPH1"/>
    <property type="match status" value="1"/>
</dbReference>
<dbReference type="Pfam" id="PF08448">
    <property type="entry name" value="PAS_4"/>
    <property type="match status" value="1"/>
</dbReference>
<gene>
    <name evidence="7" type="ORF">IDJ77_18885</name>
</gene>
<dbReference type="PANTHER" id="PTHR43304:SF1">
    <property type="entry name" value="PAC DOMAIN-CONTAINING PROTEIN"/>
    <property type="match status" value="1"/>
</dbReference>
<evidence type="ECO:0000256" key="5">
    <source>
        <dbReference type="ARBA" id="ARBA00022777"/>
    </source>
</evidence>
<dbReference type="Pfam" id="PF13188">
    <property type="entry name" value="PAS_8"/>
    <property type="match status" value="1"/>
</dbReference>
<dbReference type="SMART" id="SM00086">
    <property type="entry name" value="PAC"/>
    <property type="match status" value="3"/>
</dbReference>
<dbReference type="SMART" id="SM00091">
    <property type="entry name" value="PAS"/>
    <property type="match status" value="3"/>
</dbReference>
<dbReference type="Proteomes" id="UP000606600">
    <property type="component" value="Unassembled WGS sequence"/>
</dbReference>
<dbReference type="NCBIfam" id="TIGR00229">
    <property type="entry name" value="sensory_box"/>
    <property type="match status" value="2"/>
</dbReference>
<evidence type="ECO:0000256" key="3">
    <source>
        <dbReference type="ARBA" id="ARBA00022553"/>
    </source>
</evidence>
<dbReference type="InterPro" id="IPR013655">
    <property type="entry name" value="PAS_fold_3"/>
</dbReference>
<dbReference type="SUPFAM" id="SSF55785">
    <property type="entry name" value="PYP-like sensor domain (PAS domain)"/>
    <property type="match status" value="3"/>
</dbReference>
<dbReference type="RefSeq" id="WP_191190550.1">
    <property type="nucleotide sequence ID" value="NZ_JACWMY010000010.1"/>
</dbReference>
<dbReference type="InterPro" id="IPR052162">
    <property type="entry name" value="Sensor_kinase/Photoreceptor"/>
</dbReference>
<dbReference type="CDD" id="cd00082">
    <property type="entry name" value="HisKA"/>
    <property type="match status" value="1"/>
</dbReference>
<dbReference type="Pfam" id="PF08447">
    <property type="entry name" value="PAS_3"/>
    <property type="match status" value="1"/>
</dbReference>
<accession>A0ABR7WWA7</accession>
<keyword evidence="4" id="KW-0808">Transferase</keyword>
<protein>
    <recommendedName>
        <fullName evidence="2">histidine kinase</fullName>
        <ecNumber evidence="2">2.7.13.3</ecNumber>
    </recommendedName>
</protein>
<feature type="domain" description="PAC" evidence="6">
    <location>
        <begin position="87"/>
        <end position="140"/>
    </location>
</feature>
<comment type="catalytic activity">
    <reaction evidence="1">
        <text>ATP + protein L-histidine = ADP + protein N-phospho-L-histidine.</text>
        <dbReference type="EC" id="2.7.13.3"/>
    </reaction>
</comment>
<evidence type="ECO:0000259" key="6">
    <source>
        <dbReference type="PROSITE" id="PS50113"/>
    </source>
</evidence>
<dbReference type="InterPro" id="IPR001610">
    <property type="entry name" value="PAC"/>
</dbReference>
<dbReference type="InterPro" id="IPR000014">
    <property type="entry name" value="PAS"/>
</dbReference>
<organism evidence="7 8">
    <name type="scientific">Mucilaginibacter pankratovii</name>
    <dbReference type="NCBI Taxonomy" id="2772110"/>
    <lineage>
        <taxon>Bacteria</taxon>
        <taxon>Pseudomonadati</taxon>
        <taxon>Bacteroidota</taxon>
        <taxon>Sphingobacteriia</taxon>
        <taxon>Sphingobacteriales</taxon>
        <taxon>Sphingobacteriaceae</taxon>
        <taxon>Mucilaginibacter</taxon>
    </lineage>
</organism>
<evidence type="ECO:0000256" key="2">
    <source>
        <dbReference type="ARBA" id="ARBA00012438"/>
    </source>
</evidence>
<dbReference type="InterPro" id="IPR013656">
    <property type="entry name" value="PAS_4"/>
</dbReference>
<dbReference type="Gene3D" id="1.10.287.130">
    <property type="match status" value="1"/>
</dbReference>
<evidence type="ECO:0000313" key="7">
    <source>
        <dbReference type="EMBL" id="MBD1365887.1"/>
    </source>
</evidence>
<sequence>MLDHSTLNDIFNFIPAPTLILLPDTPVFSIADVNEGYLNAVSLPAEKLLGKSFFEYFERFNGKDMSDDLNSLNQVLQTKAPHQTGVNQYEFPIADSTNFQTRYFTAVNVPVLDDLGNVTYIVHTVADVTETMAIKHRQERTRKNLQETSLLMSQGQELANFGNWQWDIVNNRVTWSETLYTIYGLDKKSFKATFEGYQELLHPDDRQFVYNKITGVLQTKEDAVFEERIIRPGGEVRYLKSWGKVQSDEQGNPVKMIGACLDITETKLAEAQLTKMHHELEEHLKTLAISEKRYSDLFHLSPLPMWVFNLDTRRFLNVNAAAIAHYGYTLEEFLEMEVTKIWPADCVNEFEETVNQSHLVYNGMSTQTKKNGEQIKVYLQSNFIQFSGENTHLVLAMDVTERQNYIHAIEEKNKHLQDIAWIQSHVVRAPLARIMGLIELFKSYDVSEIDKNNLLDNIATSAHELDGIIRGISDKTGEIALNKK</sequence>
<reference evidence="7 8" key="1">
    <citation type="submission" date="2020-09" db="EMBL/GenBank/DDBJ databases">
        <title>Novel species of Mucilaginibacter isolated from a glacier on the Tibetan Plateau.</title>
        <authorList>
            <person name="Liu Q."/>
            <person name="Xin Y.-H."/>
        </authorList>
    </citation>
    <scope>NUCLEOTIDE SEQUENCE [LARGE SCALE GENOMIC DNA]</scope>
    <source>
        <strain evidence="7 8">ZT4R22</strain>
    </source>
</reference>
<dbReference type="CDD" id="cd00130">
    <property type="entry name" value="PAS"/>
    <property type="match status" value="2"/>
</dbReference>
<evidence type="ECO:0000313" key="8">
    <source>
        <dbReference type="Proteomes" id="UP000606600"/>
    </source>
</evidence>
<keyword evidence="3" id="KW-0597">Phosphoprotein</keyword>
<dbReference type="InterPro" id="IPR035965">
    <property type="entry name" value="PAS-like_dom_sf"/>
</dbReference>
<dbReference type="InterPro" id="IPR000700">
    <property type="entry name" value="PAS-assoc_C"/>
</dbReference>
<keyword evidence="8" id="KW-1185">Reference proteome</keyword>
<proteinExistence type="predicted"/>